<sequence length="176" mass="17411">EHLDGPWTRAYVLRSAARARAGLGGPAVDRLVAARGGRAGADRRRRVPGRVRAADLAGAAARPGRAARGVAGDQRARRRPVGGEAVAGDADDRLPDRRGPVRRGGDRGPDGVGAAAGDRARGGGGGDGGGRVGDLEALHVRPGRAAAAGDRGEGGGAGDRGRVGRGPGPAGRVGAL</sequence>
<name>A0A6J4HEP8_9ACTN</name>
<organism evidence="2">
    <name type="scientific">uncultured Mycobacteriales bacterium</name>
    <dbReference type="NCBI Taxonomy" id="581187"/>
    <lineage>
        <taxon>Bacteria</taxon>
        <taxon>Bacillati</taxon>
        <taxon>Actinomycetota</taxon>
        <taxon>Actinomycetes</taxon>
        <taxon>Mycobacteriales</taxon>
        <taxon>environmental samples</taxon>
    </lineage>
</organism>
<feature type="compositionally biased region" description="Basic and acidic residues" evidence="1">
    <location>
        <begin position="90"/>
        <end position="109"/>
    </location>
</feature>
<evidence type="ECO:0000313" key="2">
    <source>
        <dbReference type="EMBL" id="CAA9221447.1"/>
    </source>
</evidence>
<protein>
    <submittedName>
        <fullName evidence="2">Uncharacterized protein</fullName>
    </submittedName>
</protein>
<dbReference type="EMBL" id="CADCTP010000050">
    <property type="protein sequence ID" value="CAA9221447.1"/>
    <property type="molecule type" value="Genomic_DNA"/>
</dbReference>
<reference evidence="2" key="1">
    <citation type="submission" date="2020-02" db="EMBL/GenBank/DDBJ databases">
        <authorList>
            <person name="Meier V. D."/>
        </authorList>
    </citation>
    <scope>NUCLEOTIDE SEQUENCE</scope>
    <source>
        <strain evidence="2">AVDCRST_MAG41</strain>
    </source>
</reference>
<gene>
    <name evidence="2" type="ORF">AVDCRST_MAG41-522</name>
</gene>
<feature type="compositionally biased region" description="Gly residues" evidence="1">
    <location>
        <begin position="122"/>
        <end position="132"/>
    </location>
</feature>
<dbReference type="AlphaFoldDB" id="A0A6J4HEP8"/>
<accession>A0A6J4HEP8</accession>
<feature type="compositionally biased region" description="Gly residues" evidence="1">
    <location>
        <begin position="154"/>
        <end position="176"/>
    </location>
</feature>
<feature type="non-terminal residue" evidence="2">
    <location>
        <position position="1"/>
    </location>
</feature>
<feature type="region of interest" description="Disordered" evidence="1">
    <location>
        <begin position="55"/>
        <end position="176"/>
    </location>
</feature>
<feature type="compositionally biased region" description="Low complexity" evidence="1">
    <location>
        <begin position="55"/>
        <end position="73"/>
    </location>
</feature>
<evidence type="ECO:0000256" key="1">
    <source>
        <dbReference type="SAM" id="MobiDB-lite"/>
    </source>
</evidence>
<proteinExistence type="predicted"/>
<feature type="non-terminal residue" evidence="2">
    <location>
        <position position="176"/>
    </location>
</feature>